<organism evidence="5 6">
    <name type="scientific">Duncaniella dubosii</name>
    <dbReference type="NCBI Taxonomy" id="2518971"/>
    <lineage>
        <taxon>Bacteria</taxon>
        <taxon>Pseudomonadati</taxon>
        <taxon>Bacteroidota</taxon>
        <taxon>Bacteroidia</taxon>
        <taxon>Bacteroidales</taxon>
        <taxon>Muribaculaceae</taxon>
        <taxon>Duncaniella</taxon>
    </lineage>
</organism>
<proteinExistence type="predicted"/>
<dbReference type="AlphaFoldDB" id="A0A4P7W2Z2"/>
<reference evidence="6" key="1">
    <citation type="submission" date="2019-02" db="EMBL/GenBank/DDBJ databases">
        <title>Isolation and identification of novel species under the genus Muribaculum.</title>
        <authorList>
            <person name="Miyake S."/>
            <person name="Ding Y."/>
            <person name="Low A."/>
            <person name="Soh M."/>
            <person name="Seedorf H."/>
        </authorList>
    </citation>
    <scope>NUCLEOTIDE SEQUENCE [LARGE SCALE GENOMIC DNA]</scope>
    <source>
        <strain evidence="6">H5</strain>
    </source>
</reference>
<sequence length="187" mass="22085">MERLLSNIEFFTNEGDIWFKRHEHPSIEKLCELDCDLIDELIEHIASFFPKAHDALHAEYRGCASNTLYYRYRIAARFIRCNLAIFDHIPDFSDTCHCSFEYVPCPLRGECRYENVICRPEFNSKLSAAEIPVLRLWFTGLSYELIADRLHLSPHTVHNHIRNAYERLDIHSRAEFVRYASQNNLFS</sequence>
<dbReference type="KEGG" id="ddb:E7747_07885"/>
<dbReference type="PANTHER" id="PTHR44688:SF16">
    <property type="entry name" value="DNA-BINDING TRANSCRIPTIONAL ACTIVATOR DEVR_DOSR"/>
    <property type="match status" value="1"/>
</dbReference>
<keyword evidence="6" id="KW-1185">Reference proteome</keyword>
<dbReference type="PANTHER" id="PTHR44688">
    <property type="entry name" value="DNA-BINDING TRANSCRIPTIONAL ACTIVATOR DEVR_DOSR"/>
    <property type="match status" value="1"/>
</dbReference>
<keyword evidence="1" id="KW-0805">Transcription regulation</keyword>
<evidence type="ECO:0000313" key="6">
    <source>
        <dbReference type="Proteomes" id="UP000297149"/>
    </source>
</evidence>
<evidence type="ECO:0000256" key="1">
    <source>
        <dbReference type="ARBA" id="ARBA00023015"/>
    </source>
</evidence>
<dbReference type="Gene3D" id="1.10.10.10">
    <property type="entry name" value="Winged helix-like DNA-binding domain superfamily/Winged helix DNA-binding domain"/>
    <property type="match status" value="1"/>
</dbReference>
<dbReference type="InterPro" id="IPR036388">
    <property type="entry name" value="WH-like_DNA-bd_sf"/>
</dbReference>
<dbReference type="Proteomes" id="UP000297149">
    <property type="component" value="Chromosome"/>
</dbReference>
<protein>
    <submittedName>
        <fullName evidence="5">LuxR family transcriptional regulator</fullName>
    </submittedName>
</protein>
<evidence type="ECO:0000313" key="5">
    <source>
        <dbReference type="EMBL" id="QCD42202.1"/>
    </source>
</evidence>
<dbReference type="PRINTS" id="PR00038">
    <property type="entry name" value="HTHLUXR"/>
</dbReference>
<gene>
    <name evidence="5" type="ORF">E7747_07885</name>
</gene>
<dbReference type="EMBL" id="CP039396">
    <property type="protein sequence ID" value="QCD42202.1"/>
    <property type="molecule type" value="Genomic_DNA"/>
</dbReference>
<name>A0A4P7W2Z2_9BACT</name>
<evidence type="ECO:0000259" key="4">
    <source>
        <dbReference type="PROSITE" id="PS50043"/>
    </source>
</evidence>
<dbReference type="Pfam" id="PF00196">
    <property type="entry name" value="GerE"/>
    <property type="match status" value="1"/>
</dbReference>
<evidence type="ECO:0000256" key="2">
    <source>
        <dbReference type="ARBA" id="ARBA00023125"/>
    </source>
</evidence>
<keyword evidence="3" id="KW-0804">Transcription</keyword>
<dbReference type="InterPro" id="IPR016032">
    <property type="entry name" value="Sig_transdc_resp-reg_C-effctor"/>
</dbReference>
<dbReference type="RefSeq" id="WP_136415236.1">
    <property type="nucleotide sequence ID" value="NZ_CP039396.1"/>
</dbReference>
<dbReference type="CDD" id="cd06170">
    <property type="entry name" value="LuxR_C_like"/>
    <property type="match status" value="1"/>
</dbReference>
<dbReference type="PROSITE" id="PS00622">
    <property type="entry name" value="HTH_LUXR_1"/>
    <property type="match status" value="1"/>
</dbReference>
<dbReference type="GO" id="GO:0006355">
    <property type="term" value="P:regulation of DNA-templated transcription"/>
    <property type="evidence" value="ECO:0007669"/>
    <property type="project" value="InterPro"/>
</dbReference>
<accession>A0A4P7W2Z2</accession>
<evidence type="ECO:0000256" key="3">
    <source>
        <dbReference type="ARBA" id="ARBA00023163"/>
    </source>
</evidence>
<dbReference type="SMART" id="SM00421">
    <property type="entry name" value="HTH_LUXR"/>
    <property type="match status" value="1"/>
</dbReference>
<keyword evidence="2" id="KW-0238">DNA-binding</keyword>
<dbReference type="GO" id="GO:0003677">
    <property type="term" value="F:DNA binding"/>
    <property type="evidence" value="ECO:0007669"/>
    <property type="project" value="UniProtKB-KW"/>
</dbReference>
<dbReference type="PROSITE" id="PS50043">
    <property type="entry name" value="HTH_LUXR_2"/>
    <property type="match status" value="1"/>
</dbReference>
<feature type="domain" description="HTH luxR-type" evidence="4">
    <location>
        <begin position="119"/>
        <end position="184"/>
    </location>
</feature>
<dbReference type="SUPFAM" id="SSF46894">
    <property type="entry name" value="C-terminal effector domain of the bipartite response regulators"/>
    <property type="match status" value="1"/>
</dbReference>
<dbReference type="InterPro" id="IPR000792">
    <property type="entry name" value="Tscrpt_reg_LuxR_C"/>
</dbReference>